<keyword evidence="11" id="KW-1185">Reference proteome</keyword>
<dbReference type="CDD" id="cd16913">
    <property type="entry name" value="YkuD_like"/>
    <property type="match status" value="1"/>
</dbReference>
<evidence type="ECO:0000256" key="7">
    <source>
        <dbReference type="PROSITE-ProRule" id="PRU01373"/>
    </source>
</evidence>
<keyword evidence="3" id="KW-0808">Transferase</keyword>
<dbReference type="EMBL" id="JAFEUM010000001">
    <property type="protein sequence ID" value="MBM7035150.1"/>
    <property type="molecule type" value="Genomic_DNA"/>
</dbReference>
<dbReference type="PROSITE" id="PS52029">
    <property type="entry name" value="LD_TPASE"/>
    <property type="match status" value="1"/>
</dbReference>
<dbReference type="InterPro" id="IPR038063">
    <property type="entry name" value="Transpep_catalytic_dom"/>
</dbReference>
<evidence type="ECO:0000256" key="3">
    <source>
        <dbReference type="ARBA" id="ARBA00022679"/>
    </source>
</evidence>
<comment type="similarity">
    <text evidence="2">Belongs to the YkuD family.</text>
</comment>
<comment type="caution">
    <text evidence="10">The sequence shown here is derived from an EMBL/GenBank/DDBJ whole genome shotgun (WGS) entry which is preliminary data.</text>
</comment>
<evidence type="ECO:0000256" key="2">
    <source>
        <dbReference type="ARBA" id="ARBA00005992"/>
    </source>
</evidence>
<feature type="signal peptide" evidence="8">
    <location>
        <begin position="1"/>
        <end position="17"/>
    </location>
</feature>
<sequence length="157" mass="17895">MKFLIAFIALISPLANASVDLVKVVKSQNRMFLIYDGQVVKEYHVAFGQNPKGHKQEAGDQRTPEGNYTLDLKKEDSEFYRAMRISYPNNYDKIIAKNRGVSPGGHIMVHGQKNGFEHLESFTQTANWTDGCIALTNREMDEFMRLVSIGTPIEIRW</sequence>
<protein>
    <submittedName>
        <fullName evidence="10">L,D-transpeptidase family protein</fullName>
    </submittedName>
</protein>
<evidence type="ECO:0000313" key="11">
    <source>
        <dbReference type="Proteomes" id="UP000809621"/>
    </source>
</evidence>
<evidence type="ECO:0000256" key="8">
    <source>
        <dbReference type="SAM" id="SignalP"/>
    </source>
</evidence>
<reference evidence="10 11" key="1">
    <citation type="submission" date="2021-02" db="EMBL/GenBank/DDBJ databases">
        <authorList>
            <person name="Park J.-S."/>
        </authorList>
    </citation>
    <scope>NUCLEOTIDE SEQUENCE [LARGE SCALE GENOMIC DNA]</scope>
    <source>
        <strain evidence="10 11">188UL20-2</strain>
    </source>
</reference>
<evidence type="ECO:0000256" key="1">
    <source>
        <dbReference type="ARBA" id="ARBA00004752"/>
    </source>
</evidence>
<gene>
    <name evidence="10" type="ORF">JQC93_01920</name>
</gene>
<evidence type="ECO:0000259" key="9">
    <source>
        <dbReference type="PROSITE" id="PS52029"/>
    </source>
</evidence>
<evidence type="ECO:0000256" key="4">
    <source>
        <dbReference type="ARBA" id="ARBA00022960"/>
    </source>
</evidence>
<keyword evidence="8" id="KW-0732">Signal</keyword>
<name>A0ABS2HC24_9VIBR</name>
<proteinExistence type="inferred from homology"/>
<accession>A0ABS2HC24</accession>
<evidence type="ECO:0000313" key="10">
    <source>
        <dbReference type="EMBL" id="MBM7035150.1"/>
    </source>
</evidence>
<feature type="chain" id="PRO_5046385032" evidence="8">
    <location>
        <begin position="18"/>
        <end position="157"/>
    </location>
</feature>
<keyword evidence="5 7" id="KW-0573">Peptidoglycan synthesis</keyword>
<dbReference type="Proteomes" id="UP000809621">
    <property type="component" value="Unassembled WGS sequence"/>
</dbReference>
<comment type="pathway">
    <text evidence="1 7">Cell wall biogenesis; peptidoglycan biosynthesis.</text>
</comment>
<dbReference type="RefSeq" id="WP_205156774.1">
    <property type="nucleotide sequence ID" value="NZ_JAFEUM010000001.1"/>
</dbReference>
<organism evidence="10 11">
    <name type="scientific">Vibrio ulleungensis</name>
    <dbReference type="NCBI Taxonomy" id="2807619"/>
    <lineage>
        <taxon>Bacteria</taxon>
        <taxon>Pseudomonadati</taxon>
        <taxon>Pseudomonadota</taxon>
        <taxon>Gammaproteobacteria</taxon>
        <taxon>Vibrionales</taxon>
        <taxon>Vibrionaceae</taxon>
        <taxon>Vibrio</taxon>
    </lineage>
</organism>
<feature type="active site" description="Nucleophile" evidence="7">
    <location>
        <position position="132"/>
    </location>
</feature>
<dbReference type="Pfam" id="PF03734">
    <property type="entry name" value="YkuD"/>
    <property type="match status" value="1"/>
</dbReference>
<dbReference type="PANTHER" id="PTHR36699:SF1">
    <property type="entry name" value="L,D-TRANSPEPTIDASE YAFK-RELATED"/>
    <property type="match status" value="1"/>
</dbReference>
<dbReference type="PANTHER" id="PTHR36699">
    <property type="entry name" value="LD-TRANSPEPTIDASE"/>
    <property type="match status" value="1"/>
</dbReference>
<dbReference type="Gene3D" id="2.40.440.10">
    <property type="entry name" value="L,D-transpeptidase catalytic domain-like"/>
    <property type="match status" value="1"/>
</dbReference>
<evidence type="ECO:0000256" key="6">
    <source>
        <dbReference type="ARBA" id="ARBA00023316"/>
    </source>
</evidence>
<keyword evidence="4 7" id="KW-0133">Cell shape</keyword>
<dbReference type="InterPro" id="IPR005490">
    <property type="entry name" value="LD_TPept_cat_dom"/>
</dbReference>
<keyword evidence="6 7" id="KW-0961">Cell wall biogenesis/degradation</keyword>
<feature type="domain" description="L,D-TPase catalytic" evidence="9">
    <location>
        <begin position="20"/>
        <end position="156"/>
    </location>
</feature>
<feature type="active site" description="Proton donor/acceptor" evidence="7">
    <location>
        <position position="110"/>
    </location>
</feature>
<evidence type="ECO:0000256" key="5">
    <source>
        <dbReference type="ARBA" id="ARBA00022984"/>
    </source>
</evidence>
<dbReference type="SUPFAM" id="SSF141523">
    <property type="entry name" value="L,D-transpeptidase catalytic domain-like"/>
    <property type="match status" value="1"/>
</dbReference>